<dbReference type="PROSITE" id="PS50889">
    <property type="entry name" value="S4"/>
    <property type="match status" value="1"/>
</dbReference>
<feature type="domain" description="RNA-binding S4" evidence="9">
    <location>
        <begin position="25"/>
        <end position="84"/>
    </location>
</feature>
<dbReference type="SMART" id="SM00363">
    <property type="entry name" value="S4"/>
    <property type="match status" value="1"/>
</dbReference>
<protein>
    <recommendedName>
        <fullName evidence="8">Pseudouridine synthase</fullName>
        <ecNumber evidence="8">5.4.99.-</ecNumber>
    </recommendedName>
</protein>
<dbReference type="EC" id="5.4.99.-" evidence="8"/>
<comment type="function">
    <text evidence="2">Responsible for synthesis of pseudouridine from uracil at positions 955, 2504 and 2580 in 23S ribosomal RNA.</text>
</comment>
<dbReference type="CDD" id="cd00165">
    <property type="entry name" value="S4"/>
    <property type="match status" value="1"/>
</dbReference>
<dbReference type="InterPro" id="IPR006225">
    <property type="entry name" value="PsdUridine_synth_RluC/D"/>
</dbReference>
<dbReference type="CDD" id="cd02869">
    <property type="entry name" value="PseudoU_synth_RluA_like"/>
    <property type="match status" value="1"/>
</dbReference>
<dbReference type="PANTHER" id="PTHR21600:SF92">
    <property type="entry name" value="RIBOSOMAL LARGE SUBUNIT PSEUDOURIDINE SYNTHASE C"/>
    <property type="match status" value="1"/>
</dbReference>
<evidence type="ECO:0000259" key="9">
    <source>
        <dbReference type="SMART" id="SM00363"/>
    </source>
</evidence>
<dbReference type="PANTHER" id="PTHR21600">
    <property type="entry name" value="MITOCHONDRIAL RNA PSEUDOURIDINE SYNTHASE"/>
    <property type="match status" value="1"/>
</dbReference>
<dbReference type="SUPFAM" id="SSF55174">
    <property type="entry name" value="Alpha-L RNA-binding motif"/>
    <property type="match status" value="1"/>
</dbReference>
<evidence type="ECO:0000256" key="7">
    <source>
        <dbReference type="PROSITE-ProRule" id="PRU00182"/>
    </source>
</evidence>
<evidence type="ECO:0000256" key="3">
    <source>
        <dbReference type="ARBA" id="ARBA00010876"/>
    </source>
</evidence>
<keyword evidence="11" id="KW-1185">Reference proteome</keyword>
<dbReference type="SUPFAM" id="SSF55120">
    <property type="entry name" value="Pseudouridine synthase"/>
    <property type="match status" value="1"/>
</dbReference>
<keyword evidence="4" id="KW-0698">rRNA processing</keyword>
<reference evidence="11" key="1">
    <citation type="journal article" date="2019" name="Int. J. Syst. Evol. Microbiol.">
        <title>The Global Catalogue of Microorganisms (GCM) 10K type strain sequencing project: providing services to taxonomists for standard genome sequencing and annotation.</title>
        <authorList>
            <consortium name="The Broad Institute Genomics Platform"/>
            <consortium name="The Broad Institute Genome Sequencing Center for Infectious Disease"/>
            <person name="Wu L."/>
            <person name="Ma J."/>
        </authorList>
    </citation>
    <scope>NUCLEOTIDE SEQUENCE [LARGE SCALE GENOMIC DNA]</scope>
    <source>
        <strain evidence="11">JCM 17304</strain>
    </source>
</reference>
<evidence type="ECO:0000313" key="11">
    <source>
        <dbReference type="Proteomes" id="UP001500392"/>
    </source>
</evidence>
<dbReference type="NCBIfam" id="TIGR00005">
    <property type="entry name" value="rluA_subfam"/>
    <property type="match status" value="1"/>
</dbReference>
<dbReference type="InterPro" id="IPR006145">
    <property type="entry name" value="PsdUridine_synth_RsuA/RluA"/>
</dbReference>
<gene>
    <name evidence="10" type="primary">rluC</name>
    <name evidence="10" type="ORF">GCM10022414_05460</name>
</gene>
<comment type="similarity">
    <text evidence="3 8">Belongs to the pseudouridine synthase RluA family.</text>
</comment>
<dbReference type="Gene3D" id="3.30.2350.10">
    <property type="entry name" value="Pseudouridine synthase"/>
    <property type="match status" value="1"/>
</dbReference>
<dbReference type="InterPro" id="IPR036986">
    <property type="entry name" value="S4_RNA-bd_sf"/>
</dbReference>
<evidence type="ECO:0000256" key="2">
    <source>
        <dbReference type="ARBA" id="ARBA00002876"/>
    </source>
</evidence>
<evidence type="ECO:0000256" key="6">
    <source>
        <dbReference type="ARBA" id="ARBA00023235"/>
    </source>
</evidence>
<dbReference type="Pfam" id="PF01479">
    <property type="entry name" value="S4"/>
    <property type="match status" value="1"/>
</dbReference>
<proteinExistence type="inferred from homology"/>
<dbReference type="Gene3D" id="3.10.290.10">
    <property type="entry name" value="RNA-binding S4 domain"/>
    <property type="match status" value="1"/>
</dbReference>
<evidence type="ECO:0000313" key="10">
    <source>
        <dbReference type="EMBL" id="GAA4085598.1"/>
    </source>
</evidence>
<evidence type="ECO:0000256" key="8">
    <source>
        <dbReference type="RuleBase" id="RU362028"/>
    </source>
</evidence>
<comment type="caution">
    <text evidence="10">The sequence shown here is derived from an EMBL/GenBank/DDBJ whole genome shotgun (WGS) entry which is preliminary data.</text>
</comment>
<dbReference type="InterPro" id="IPR020103">
    <property type="entry name" value="PsdUridine_synth_cat_dom_sf"/>
</dbReference>
<dbReference type="EMBL" id="BAABDM010000001">
    <property type="protein sequence ID" value="GAA4085598.1"/>
    <property type="molecule type" value="Genomic_DNA"/>
</dbReference>
<dbReference type="Proteomes" id="UP001500392">
    <property type="component" value="Unassembled WGS sequence"/>
</dbReference>
<organism evidence="10 11">
    <name type="scientific">Zhongshania borealis</name>
    <dbReference type="NCBI Taxonomy" id="889488"/>
    <lineage>
        <taxon>Bacteria</taxon>
        <taxon>Pseudomonadati</taxon>
        <taxon>Pseudomonadota</taxon>
        <taxon>Gammaproteobacteria</taxon>
        <taxon>Cellvibrionales</taxon>
        <taxon>Spongiibacteraceae</taxon>
        <taxon>Zhongshania</taxon>
    </lineage>
</organism>
<dbReference type="PROSITE" id="PS01129">
    <property type="entry name" value="PSI_RLU"/>
    <property type="match status" value="1"/>
</dbReference>
<keyword evidence="6 8" id="KW-0413">Isomerase</keyword>
<evidence type="ECO:0000256" key="5">
    <source>
        <dbReference type="ARBA" id="ARBA00022884"/>
    </source>
</evidence>
<comment type="catalytic activity">
    <reaction evidence="1">
        <text>uridine(955/2504/2580) in 23S rRNA = pseudouridine(955/2504/2580) in 23S rRNA</text>
        <dbReference type="Rhea" id="RHEA:42528"/>
        <dbReference type="Rhea" id="RHEA-COMP:10099"/>
        <dbReference type="Rhea" id="RHEA-COMP:10100"/>
        <dbReference type="ChEBI" id="CHEBI:65314"/>
        <dbReference type="ChEBI" id="CHEBI:65315"/>
        <dbReference type="EC" id="5.4.99.24"/>
    </reaction>
</comment>
<dbReference type="InterPro" id="IPR050188">
    <property type="entry name" value="RluA_PseudoU_synthase"/>
</dbReference>
<evidence type="ECO:0000256" key="1">
    <source>
        <dbReference type="ARBA" id="ARBA00000381"/>
    </source>
</evidence>
<comment type="catalytic activity">
    <reaction evidence="8">
        <text>a uridine in RNA = a pseudouridine in RNA</text>
        <dbReference type="Rhea" id="RHEA:48348"/>
        <dbReference type="Rhea" id="RHEA-COMP:12068"/>
        <dbReference type="Rhea" id="RHEA-COMP:12069"/>
        <dbReference type="ChEBI" id="CHEBI:65314"/>
        <dbReference type="ChEBI" id="CHEBI:65315"/>
    </reaction>
</comment>
<dbReference type="Pfam" id="PF00849">
    <property type="entry name" value="PseudoU_synth_2"/>
    <property type="match status" value="1"/>
</dbReference>
<sequence length="319" mass="35508">MYVESESVINPVVRLVAVEADYVGQRIDNFLMRELKGVPKSRIYNLLRRGEVRVNKSRAKPDYKLQAGDVVRVPPVRIAVREEVAVSVGLDAGLRSAILYEDAGLIVINKPSGLAVHGGSGISLGLIEALRQMYPEQRHLELVHRLDRDTSGCVMVAKKRSVLKQLHELLKARKGVDKRYLALVGGKWPARKQQVNAPLQKNVLSSGERMVRVELEGKKSITEYTLLRRVAGASLIEARPVTGRTHQIRVHCQYAGYPILGDDKYGDDQADAHFRKLGLKRLFLHAHSLAFSLDGKRVEVVAPLPPELEKVLENAGSEL</sequence>
<dbReference type="NCBIfam" id="NF008249">
    <property type="entry name" value="PRK11025.1"/>
    <property type="match status" value="1"/>
</dbReference>
<name>A0ABP7WCE9_9GAMM</name>
<keyword evidence="5 7" id="KW-0694">RNA-binding</keyword>
<accession>A0ABP7WCE9</accession>
<dbReference type="InterPro" id="IPR006224">
    <property type="entry name" value="PsdUridine_synth_RluA-like_CS"/>
</dbReference>
<evidence type="ECO:0000256" key="4">
    <source>
        <dbReference type="ARBA" id="ARBA00022552"/>
    </source>
</evidence>
<dbReference type="InterPro" id="IPR002942">
    <property type="entry name" value="S4_RNA-bd"/>
</dbReference>